<dbReference type="InterPro" id="IPR011990">
    <property type="entry name" value="TPR-like_helical_dom_sf"/>
</dbReference>
<evidence type="ECO:0000256" key="1">
    <source>
        <dbReference type="ARBA" id="ARBA00022741"/>
    </source>
</evidence>
<dbReference type="SMART" id="SM00028">
    <property type="entry name" value="TPR"/>
    <property type="match status" value="4"/>
</dbReference>
<keyword evidence="7" id="KW-0808">Transferase</keyword>
<feature type="binding site" evidence="4">
    <location>
        <position position="45"/>
    </location>
    <ligand>
        <name>ATP</name>
        <dbReference type="ChEBI" id="CHEBI:30616"/>
    </ligand>
</feature>
<dbReference type="Pfam" id="PF00069">
    <property type="entry name" value="Pkinase"/>
    <property type="match status" value="1"/>
</dbReference>
<dbReference type="Gene3D" id="1.25.40.10">
    <property type="entry name" value="Tetratricopeptide repeat domain"/>
    <property type="match status" value="2"/>
</dbReference>
<dbReference type="SUPFAM" id="SSF52540">
    <property type="entry name" value="P-loop containing nucleoside triphosphate hydrolases"/>
    <property type="match status" value="1"/>
</dbReference>
<keyword evidence="1 4" id="KW-0547">Nucleotide-binding</keyword>
<keyword evidence="2 4" id="KW-0067">ATP-binding</keyword>
<evidence type="ECO:0000256" key="2">
    <source>
        <dbReference type="ARBA" id="ARBA00022840"/>
    </source>
</evidence>
<gene>
    <name evidence="7" type="ORF">LZC95_46270</name>
</gene>
<dbReference type="InterPro" id="IPR011009">
    <property type="entry name" value="Kinase-like_dom_sf"/>
</dbReference>
<dbReference type="PROSITE" id="PS00109">
    <property type="entry name" value="PROTEIN_KINASE_TYR"/>
    <property type="match status" value="1"/>
</dbReference>
<reference evidence="7 8" key="1">
    <citation type="submission" date="2021-12" db="EMBL/GenBank/DDBJ databases">
        <title>Discovery of the Pendulisporaceae a myxobacterial family with distinct sporulation behavior and unique specialized metabolism.</title>
        <authorList>
            <person name="Garcia R."/>
            <person name="Popoff A."/>
            <person name="Bader C.D."/>
            <person name="Loehr J."/>
            <person name="Walesch S."/>
            <person name="Walt C."/>
            <person name="Boldt J."/>
            <person name="Bunk B."/>
            <person name="Haeckl F.J.F.P.J."/>
            <person name="Gunesch A.P."/>
            <person name="Birkelbach J."/>
            <person name="Nuebel U."/>
            <person name="Pietschmann T."/>
            <person name="Bach T."/>
            <person name="Mueller R."/>
        </authorList>
    </citation>
    <scope>NUCLEOTIDE SEQUENCE [LARGE SCALE GENOMIC DNA]</scope>
    <source>
        <strain evidence="7 8">MSr12523</strain>
    </source>
</reference>
<dbReference type="SUPFAM" id="SSF56112">
    <property type="entry name" value="Protein kinase-like (PK-like)"/>
    <property type="match status" value="1"/>
</dbReference>
<keyword evidence="3" id="KW-0802">TPR repeat</keyword>
<feature type="compositionally biased region" description="Low complexity" evidence="5">
    <location>
        <begin position="328"/>
        <end position="355"/>
    </location>
</feature>
<dbReference type="Pfam" id="PF13424">
    <property type="entry name" value="TPR_12"/>
    <property type="match status" value="1"/>
</dbReference>
<dbReference type="CDD" id="cd14014">
    <property type="entry name" value="STKc_PknB_like"/>
    <property type="match status" value="1"/>
</dbReference>
<dbReference type="SUPFAM" id="SSF48452">
    <property type="entry name" value="TPR-like"/>
    <property type="match status" value="2"/>
</dbReference>
<dbReference type="Proteomes" id="UP001379533">
    <property type="component" value="Chromosome"/>
</dbReference>
<organism evidence="7 8">
    <name type="scientific">Pendulispora brunnea</name>
    <dbReference type="NCBI Taxonomy" id="2905690"/>
    <lineage>
        <taxon>Bacteria</taxon>
        <taxon>Pseudomonadati</taxon>
        <taxon>Myxococcota</taxon>
        <taxon>Myxococcia</taxon>
        <taxon>Myxococcales</taxon>
        <taxon>Sorangiineae</taxon>
        <taxon>Pendulisporaceae</taxon>
        <taxon>Pendulispora</taxon>
    </lineage>
</organism>
<dbReference type="PROSITE" id="PS50011">
    <property type="entry name" value="PROTEIN_KINASE_DOM"/>
    <property type="match status" value="1"/>
</dbReference>
<dbReference type="PANTHER" id="PTHR16305">
    <property type="entry name" value="TESTICULAR SOLUBLE ADENYLYL CYCLASE"/>
    <property type="match status" value="1"/>
</dbReference>
<evidence type="ECO:0000256" key="5">
    <source>
        <dbReference type="SAM" id="MobiDB-lite"/>
    </source>
</evidence>
<dbReference type="Pfam" id="PF13191">
    <property type="entry name" value="AAA_16"/>
    <property type="match status" value="1"/>
</dbReference>
<evidence type="ECO:0000256" key="3">
    <source>
        <dbReference type="PROSITE-ProRule" id="PRU00339"/>
    </source>
</evidence>
<dbReference type="InterPro" id="IPR017441">
    <property type="entry name" value="Protein_kinase_ATP_BS"/>
</dbReference>
<dbReference type="PROSITE" id="PS50005">
    <property type="entry name" value="TPR"/>
    <property type="match status" value="1"/>
</dbReference>
<dbReference type="Gene3D" id="1.10.510.10">
    <property type="entry name" value="Transferase(Phosphotransferase) domain 1"/>
    <property type="match status" value="1"/>
</dbReference>
<dbReference type="InterPro" id="IPR041664">
    <property type="entry name" value="AAA_16"/>
</dbReference>
<dbReference type="Gene3D" id="3.40.50.300">
    <property type="entry name" value="P-loop containing nucleotide triphosphate hydrolases"/>
    <property type="match status" value="1"/>
</dbReference>
<dbReference type="InterPro" id="IPR008266">
    <property type="entry name" value="Tyr_kinase_AS"/>
</dbReference>
<dbReference type="RefSeq" id="WP_394844449.1">
    <property type="nucleotide sequence ID" value="NZ_CP089982.1"/>
</dbReference>
<dbReference type="GO" id="GO:0016301">
    <property type="term" value="F:kinase activity"/>
    <property type="evidence" value="ECO:0007669"/>
    <property type="project" value="UniProtKB-KW"/>
</dbReference>
<accession>A0ABZ2KAG0</accession>
<sequence length="1506" mass="162943">MAARAAPHQLAHFEVVRRLGAGGMAEVFLAKKRGAEGTFKLLVVKRILPTHGTSRRFRAMFVEEAQLATRLNHPNVVQVFEFYDGGDEGQLLAMEYVEGPDLGMLMANAKAKGTRIPPWVGAWIIAEAAKGLHYAHEKKDEGGAPLEIVHRDVSPQNVLLSFEGAVKIADFGIASARLFVEEAGVIKGKFGYMSPEQARGENVDRRSDLYALGVIFWEILAGRPIHGGLGGEALLDIVRSGYVEPPSTYVRDLPTELESIAMRALEARPEDRFATGRELSGAIARALLAKQVLVDASTLETTIAHLVAPRLLGSETAPDPEDVDAGVSEAPLESAPAPAPSSEAAPAPSQVPSEPLSVSLEQRTQAAVPLAKSSVEIALGLSHLSAARAERPPISVPTPSDRPNAGPREVRHVAVVTLRLHGVEELLARDRALGERTLDRLRQMLGDIAYKRGMRCWIWSSDSEARAVAGLTRNPGRAASEAAWLALDTHEAVGGMSEDLPIALGASLGIVRGIASGTRDPHGNLVRYRLHDPASYLADVLSQATPRGVTWVAGGVYRLVRRDFRWGDAPTLQLDPLTRVENVPPTMRIYALERSLSREERLLELSAAPNDLVGRDAEKADLHAAYHRAVSGGGSGKLTSRAVVGEMGIGKTALVTTFLAELPPNARIVRVECSPVKMEVPFSAAGDIVRDAIGTTGEEPFEDVVDLVARAGGGAAHGDASHPMVARLAELATNRPLGGGDDENAHYRRKLVSQGLRSLLAAIALQQPLVLVVEGLQWADKQSHDLLGEIIHSHDPLPVLILLVSRQDERSAALLDGVVRIELMALSGDEQVRLVEARLGVRKGVRNVCADLLPRVGGNPFFLLEMVDALLERGALEIREEQTDDGRVEHALVRTERIEGGLSALPSTLEQLLGDRLRELPNEEHAVVDWLAIAGGPLVMADLAKLTGAGGDDAVVRLCARGLCDRKGDVVDFRHPLTRDVAYLALAAHDRVVMHRALGEHLGRTNLGRGLSAAIVAKHLAKGEAGDQAANFYLEAALAAKNGNQMQLAMRYYNRALSFLPPDDGRRIGAHEALESIFRVLGRRRERIRHLDALRKLARTLGTPRVTCLALLRSARFDLDDGRLAHGLPLARRAAEVAHTHQISNYEIDAEAMVSDFLRELGNVQGALAACDRALAACNPNVNATAPPRARADVLRSRGILLRRVGRVREAVDAYVDAIAVFRKVGARRQEARVKHALSFALFCQARYEDAIALGLESIQIDLAIGGRFQLANTLTNIGHAYGKVGDVPRALAYLKRARDAHQRYNDQDARADTLTVTAEILLESDELDEAEHFLAEAAAINAVTHNAYDTTHELVVRAELHRLRRDPHAAIAQAIQGRRMAEDRSLVSFHFYGLAIEAAARVDAGEMHTATLLATTALGAVETLQGCEYGFDIRVLCADALRRAGSPQAPEAHQRAVDRAVAVVGSIRDPRLRTLFLQRPMVSGLFDKTPVPQIVLSSAPMSEIE</sequence>
<dbReference type="InterPro" id="IPR000719">
    <property type="entry name" value="Prot_kinase_dom"/>
</dbReference>
<dbReference type="EMBL" id="CP089982">
    <property type="protein sequence ID" value="WXA93849.1"/>
    <property type="molecule type" value="Genomic_DNA"/>
</dbReference>
<keyword evidence="8" id="KW-1185">Reference proteome</keyword>
<evidence type="ECO:0000313" key="7">
    <source>
        <dbReference type="EMBL" id="WXA93849.1"/>
    </source>
</evidence>
<keyword evidence="7" id="KW-0418">Kinase</keyword>
<name>A0ABZ2KAG0_9BACT</name>
<evidence type="ECO:0000259" key="6">
    <source>
        <dbReference type="PROSITE" id="PS50011"/>
    </source>
</evidence>
<feature type="repeat" description="TPR" evidence="3">
    <location>
        <begin position="1272"/>
        <end position="1305"/>
    </location>
</feature>
<feature type="domain" description="Protein kinase" evidence="6">
    <location>
        <begin position="13"/>
        <end position="288"/>
    </location>
</feature>
<dbReference type="PANTHER" id="PTHR16305:SF28">
    <property type="entry name" value="GUANYLATE CYCLASE DOMAIN-CONTAINING PROTEIN"/>
    <property type="match status" value="1"/>
</dbReference>
<dbReference type="PROSITE" id="PS00107">
    <property type="entry name" value="PROTEIN_KINASE_ATP"/>
    <property type="match status" value="1"/>
</dbReference>
<evidence type="ECO:0000256" key="4">
    <source>
        <dbReference type="PROSITE-ProRule" id="PRU10141"/>
    </source>
</evidence>
<dbReference type="InterPro" id="IPR027417">
    <property type="entry name" value="P-loop_NTPase"/>
</dbReference>
<dbReference type="Gene3D" id="3.30.200.20">
    <property type="entry name" value="Phosphorylase Kinase, domain 1"/>
    <property type="match status" value="1"/>
</dbReference>
<feature type="region of interest" description="Disordered" evidence="5">
    <location>
        <begin position="313"/>
        <end position="360"/>
    </location>
</feature>
<evidence type="ECO:0000313" key="8">
    <source>
        <dbReference type="Proteomes" id="UP001379533"/>
    </source>
</evidence>
<dbReference type="Gene3D" id="1.10.8.60">
    <property type="match status" value="1"/>
</dbReference>
<proteinExistence type="predicted"/>
<protein>
    <submittedName>
        <fullName evidence="7">Protein kinase</fullName>
    </submittedName>
</protein>
<dbReference type="InterPro" id="IPR019734">
    <property type="entry name" value="TPR_rpt"/>
</dbReference>